<evidence type="ECO:0000259" key="2">
    <source>
        <dbReference type="Pfam" id="PF19314"/>
    </source>
</evidence>
<proteinExistence type="inferred from homology"/>
<dbReference type="Pfam" id="PF10257">
    <property type="entry name" value="RAI16-like"/>
    <property type="match status" value="1"/>
</dbReference>
<accession>A0ABQ7QWD5</accession>
<sequence>MLSRFSDVLQTAADVLAPPATRLEDFEYHWKLILNFYQNYDQNCKERVEETRIPHHLNEMLQLIVDEEKEQQGGTVGPCLEAIIQRRVCLLDALTALAASDRPPGARALALSTGTALLRRTRQPCVNSAHVYRPLQRMLIQCSESPASPTEKDEVELLLTICGLVRKEPGLANIFTTPFVEDRTSLLSIPEDILKLIPIKAKVQTPKKNPLFEVELPPNPLANVSIIRTNRKDSYCNATESSSAGDDNVSCKSNKTVYDDNDKFLLIDLLLSYLNSADNQVVLRACEGIMIVFSLPCDDIAHLVSGCSAACEALVEQLAARFKCVPANIDAACVDTRYSTWGYVPQDFGDKAYNKFLGYRELTSFFSWLDYCDTLMKECHPIIATHLARIFRQNFLEATVECGLTDLHHTVVVTAIVSKCLKATVECGLTDLHHTVVVTAIVSKCLKVIDSQELINEFSNWLVGDGEVCEWPILHKLINNCLTNCHELTLETLKFFETIIERPTEHSIQKLVLSRLCTRGYYSPQTDARSDDDERDRLNDVSLWQERERNREAMKQLQHEDHVNEQISDILSHEGVAGARGGENIHRVINSFLLLLPRAILSDPVGADYEQYIHDAHRHYQVWLDLTSTFSTNWIDTTAGSTHSYDSRPEADIHLDDVFEKPVNTGHPNTIREKSFPAQTFDSQCCTEEDVKSNKIGKCNKPASECFSQRLVLRSNSRDLTSTPDEEEFDEGPFLRMLFKLLANMTMQPYQVNLHVTCIISKLALMPHPHLHEYLLNPMLPTAKKTQTLFKTLQEVAKRLTMEIPRLRNYKKLIENTRMQLMSEDPAYDESGDHNQLVESLIVLEEFCKELAAIAFVKYQHSILCR</sequence>
<dbReference type="PANTHER" id="PTHR21705">
    <property type="entry name" value="RAI16 PROTEIN-RELATED"/>
    <property type="match status" value="1"/>
</dbReference>
<dbReference type="InterPro" id="IPR019384">
    <property type="entry name" value="FHIP"/>
</dbReference>
<dbReference type="Pfam" id="PF19311">
    <property type="entry name" value="KELAA"/>
    <property type="match status" value="1"/>
</dbReference>
<reference evidence="3 4" key="1">
    <citation type="submission" date="2021-06" db="EMBL/GenBank/DDBJ databases">
        <title>A haploid diamondback moth (Plutella xylostella L.) genome assembly resolves 31 chromosomes and identifies a diamide resistance mutation.</title>
        <authorList>
            <person name="Ward C.M."/>
            <person name="Perry K.D."/>
            <person name="Baker G."/>
            <person name="Powis K."/>
            <person name="Heckel D.G."/>
            <person name="Baxter S.W."/>
        </authorList>
    </citation>
    <scope>NUCLEOTIDE SEQUENCE [LARGE SCALE GENOMIC DNA]</scope>
    <source>
        <strain evidence="3 4">LV</strain>
        <tissue evidence="3">Single pupa</tissue>
    </source>
</reference>
<keyword evidence="4" id="KW-1185">Reference proteome</keyword>
<dbReference type="EMBL" id="JAHIBW010000007">
    <property type="protein sequence ID" value="KAG7309361.1"/>
    <property type="molecule type" value="Genomic_DNA"/>
</dbReference>
<dbReference type="InterPro" id="IPR045669">
    <property type="entry name" value="FHIP_C"/>
</dbReference>
<dbReference type="InterPro" id="IPR045668">
    <property type="entry name" value="FHIP_KELAA_motif"/>
</dbReference>
<comment type="similarity">
    <text evidence="1">Belongs to the FHIP family.</text>
</comment>
<gene>
    <name evidence="3" type="ORF">JYU34_005317</name>
</gene>
<evidence type="ECO:0000313" key="4">
    <source>
        <dbReference type="Proteomes" id="UP000823941"/>
    </source>
</evidence>
<name>A0ABQ7QWD5_PLUXY</name>
<dbReference type="Proteomes" id="UP000823941">
    <property type="component" value="Chromosome 7"/>
</dbReference>
<comment type="caution">
    <text evidence="3">The sequence shown here is derived from an EMBL/GenBank/DDBJ whole genome shotgun (WGS) entry which is preliminary data.</text>
</comment>
<organism evidence="3 4">
    <name type="scientific">Plutella xylostella</name>
    <name type="common">Diamondback moth</name>
    <name type="synonym">Plutella maculipennis</name>
    <dbReference type="NCBI Taxonomy" id="51655"/>
    <lineage>
        <taxon>Eukaryota</taxon>
        <taxon>Metazoa</taxon>
        <taxon>Ecdysozoa</taxon>
        <taxon>Arthropoda</taxon>
        <taxon>Hexapoda</taxon>
        <taxon>Insecta</taxon>
        <taxon>Pterygota</taxon>
        <taxon>Neoptera</taxon>
        <taxon>Endopterygota</taxon>
        <taxon>Lepidoptera</taxon>
        <taxon>Glossata</taxon>
        <taxon>Ditrysia</taxon>
        <taxon>Yponomeutoidea</taxon>
        <taxon>Plutellidae</taxon>
        <taxon>Plutella</taxon>
    </lineage>
</organism>
<evidence type="ECO:0000256" key="1">
    <source>
        <dbReference type="ARBA" id="ARBA00024336"/>
    </source>
</evidence>
<dbReference type="PANTHER" id="PTHR21705:SF12">
    <property type="entry name" value="FHF COMPLEX SUBUNIT HOOK-INTERACTING PROTEIN C-TERMINAL DOMAIN-CONTAINING PROTEIN"/>
    <property type="match status" value="1"/>
</dbReference>
<protein>
    <recommendedName>
        <fullName evidence="2">FHF complex subunit HOOK-interacting protein C-terminal domain-containing protein</fullName>
    </recommendedName>
</protein>
<dbReference type="Pfam" id="PF19314">
    <property type="entry name" value="DUF5917"/>
    <property type="match status" value="1"/>
</dbReference>
<evidence type="ECO:0000313" key="3">
    <source>
        <dbReference type="EMBL" id="KAG7309361.1"/>
    </source>
</evidence>
<feature type="domain" description="FHF complex subunit HOOK-interacting protein C-terminal" evidence="2">
    <location>
        <begin position="731"/>
        <end position="823"/>
    </location>
</feature>